<accession>A0ABP5A9Q7</accession>
<dbReference type="EMBL" id="BAAALV010000002">
    <property type="protein sequence ID" value="GAA1908042.1"/>
    <property type="molecule type" value="Genomic_DNA"/>
</dbReference>
<feature type="domain" description="HpcH/HpaI aldolase/citrate lyase" evidence="4">
    <location>
        <begin position="13"/>
        <end position="236"/>
    </location>
</feature>
<evidence type="ECO:0000256" key="1">
    <source>
        <dbReference type="ARBA" id="ARBA00005568"/>
    </source>
</evidence>
<dbReference type="InterPro" id="IPR015813">
    <property type="entry name" value="Pyrv/PenolPyrv_kinase-like_dom"/>
</dbReference>
<evidence type="ECO:0000313" key="5">
    <source>
        <dbReference type="EMBL" id="GAA1908042.1"/>
    </source>
</evidence>
<sequence length="256" mass="27000">MTLKDQLASGEPQYGLWMGLANPYSAEICAGSGADWVLIDGEHAPNTLTTVLGQVQSARGVVEVVARTPDRDPTPIKQYLDLGVRNLLVPGVETSQQAAEVVAATRYPPAGNRGVASTLNRAAGFGRHTDYLRTAHESICLFVQIESAAGLESVKEIAQVQGIDGVFVGTGDLAASLGHLGNPRHPQVREALGHVLETVQGVGGHFGLYASSPADSREWAMKGAALVAVGSDVGVLQRGTRQLFQQVRGDAIRTGW</sequence>
<proteinExistence type="inferred from homology"/>
<keyword evidence="3" id="KW-0456">Lyase</keyword>
<dbReference type="Gene3D" id="3.20.20.60">
    <property type="entry name" value="Phosphoenolpyruvate-binding domains"/>
    <property type="match status" value="1"/>
</dbReference>
<dbReference type="Pfam" id="PF03328">
    <property type="entry name" value="HpcH_HpaI"/>
    <property type="match status" value="1"/>
</dbReference>
<comment type="caution">
    <text evidence="5">The sequence shown here is derived from an EMBL/GenBank/DDBJ whole genome shotgun (WGS) entry which is preliminary data.</text>
</comment>
<evidence type="ECO:0000313" key="6">
    <source>
        <dbReference type="Proteomes" id="UP001500784"/>
    </source>
</evidence>
<dbReference type="RefSeq" id="WP_152225426.1">
    <property type="nucleotide sequence ID" value="NZ_BAAALV010000002.1"/>
</dbReference>
<gene>
    <name evidence="5" type="primary">hpaI_2</name>
    <name evidence="5" type="ORF">GCM10009688_10110</name>
</gene>
<keyword evidence="2" id="KW-0479">Metal-binding</keyword>
<dbReference type="SUPFAM" id="SSF51621">
    <property type="entry name" value="Phosphoenolpyruvate/pyruvate domain"/>
    <property type="match status" value="1"/>
</dbReference>
<name>A0ABP5A9Q7_9MICC</name>
<dbReference type="InterPro" id="IPR005000">
    <property type="entry name" value="Aldolase/citrate-lyase_domain"/>
</dbReference>
<comment type="similarity">
    <text evidence="1">Belongs to the HpcH/HpaI aldolase family.</text>
</comment>
<dbReference type="InterPro" id="IPR040442">
    <property type="entry name" value="Pyrv_kinase-like_dom_sf"/>
</dbReference>
<dbReference type="InterPro" id="IPR050251">
    <property type="entry name" value="HpcH-HpaI_aldolase"/>
</dbReference>
<dbReference type="PANTHER" id="PTHR30502:SF0">
    <property type="entry name" value="PHOSPHOENOLPYRUVATE CARBOXYLASE FAMILY PROTEIN"/>
    <property type="match status" value="1"/>
</dbReference>
<evidence type="ECO:0000256" key="2">
    <source>
        <dbReference type="ARBA" id="ARBA00022723"/>
    </source>
</evidence>
<dbReference type="PANTHER" id="PTHR30502">
    <property type="entry name" value="2-KETO-3-DEOXY-L-RHAMNONATE ALDOLASE"/>
    <property type="match status" value="1"/>
</dbReference>
<protein>
    <submittedName>
        <fullName evidence="5">4-hydroxy-2-oxoheptanedioate aldolase</fullName>
    </submittedName>
</protein>
<evidence type="ECO:0000256" key="3">
    <source>
        <dbReference type="ARBA" id="ARBA00023239"/>
    </source>
</evidence>
<reference evidence="6" key="1">
    <citation type="journal article" date="2019" name="Int. J. Syst. Evol. Microbiol.">
        <title>The Global Catalogue of Microorganisms (GCM) 10K type strain sequencing project: providing services to taxonomists for standard genome sequencing and annotation.</title>
        <authorList>
            <consortium name="The Broad Institute Genomics Platform"/>
            <consortium name="The Broad Institute Genome Sequencing Center for Infectious Disease"/>
            <person name="Wu L."/>
            <person name="Ma J."/>
        </authorList>
    </citation>
    <scope>NUCLEOTIDE SEQUENCE [LARGE SCALE GENOMIC DNA]</scope>
    <source>
        <strain evidence="6">JCM 13316</strain>
    </source>
</reference>
<keyword evidence="6" id="KW-1185">Reference proteome</keyword>
<organism evidence="5 6">
    <name type="scientific">Arthrobacter gandavensis</name>
    <dbReference type="NCBI Taxonomy" id="169960"/>
    <lineage>
        <taxon>Bacteria</taxon>
        <taxon>Bacillati</taxon>
        <taxon>Actinomycetota</taxon>
        <taxon>Actinomycetes</taxon>
        <taxon>Micrococcales</taxon>
        <taxon>Micrococcaceae</taxon>
        <taxon>Arthrobacter</taxon>
    </lineage>
</organism>
<evidence type="ECO:0000259" key="4">
    <source>
        <dbReference type="Pfam" id="PF03328"/>
    </source>
</evidence>
<dbReference type="Proteomes" id="UP001500784">
    <property type="component" value="Unassembled WGS sequence"/>
</dbReference>